<dbReference type="GO" id="GO:0008017">
    <property type="term" value="F:microtubule binding"/>
    <property type="evidence" value="ECO:0007669"/>
    <property type="project" value="TreeGrafter"/>
</dbReference>
<dbReference type="GO" id="GO:0005829">
    <property type="term" value="C:cytosol"/>
    <property type="evidence" value="ECO:0007669"/>
    <property type="project" value="TreeGrafter"/>
</dbReference>
<feature type="region of interest" description="Disordered" evidence="1">
    <location>
        <begin position="393"/>
        <end position="435"/>
    </location>
</feature>
<feature type="region of interest" description="Disordered" evidence="1">
    <location>
        <begin position="211"/>
        <end position="238"/>
    </location>
</feature>
<dbReference type="InParanoid" id="A0A663DJL2"/>
<dbReference type="Ensembl" id="ENSACCT00020000055.1">
    <property type="protein sequence ID" value="ENSACCP00020000055.1"/>
    <property type="gene ID" value="ENSACCG00020000036.1"/>
</dbReference>
<feature type="compositionally biased region" description="Basic and acidic residues" evidence="1">
    <location>
        <begin position="221"/>
        <end position="237"/>
    </location>
</feature>
<dbReference type="GeneTree" id="ENSGT00940000179269"/>
<evidence type="ECO:0000313" key="3">
    <source>
        <dbReference type="Proteomes" id="UP000472275"/>
    </source>
</evidence>
<evidence type="ECO:0000313" key="2">
    <source>
        <dbReference type="Ensembl" id="ENSACCP00020000055.1"/>
    </source>
</evidence>
<dbReference type="Proteomes" id="UP000472275">
    <property type="component" value="Chromosome 1"/>
</dbReference>
<name>A0A663DJL2_AQUCH</name>
<protein>
    <submittedName>
        <fullName evidence="2">Uncharacterized protein</fullName>
    </submittedName>
</protein>
<sequence length="518" mass="59646">MSNAHFLVFFSALRSNDALPPRFPANVLGLRDDNPPDSTAIKHKEGNYSKRTKPKLAWAEEQMIPLESEQIARDVIVAVNEGWDLKHMNSIMDSALETSCSLLGSHIYRDENYPVQDLLFATCFHVKKQKIKVFSSLLEHTDHSKSIKTTHSVFKSAPLYLHHPMPVCESYFLSNTHRHQCIFSVRHKKDGENEFFPLTAEEDYSKNEDLNVSTSLGNETSGKELLQRGRREAEQKAARNYPLPRSQTTCLNENVEKDLPPRQRTQSSSSLDELWIKFLECQKRHQHHDFRSNGELSLVERLDRLARVLQNPIRHTLIPTKSEKKIKGREQKRIRLPEKSRSESTFKPNATHVEERPRITRDKNNLVELGKNRSGEKIICHMNKISEHQQYLETPSDTSSEARLSTDHGTTISSTTSESDVVTQTEMETATQTEVSSSISTIDTARLIRAFGHERVRVSPRLSQLYCTINHQKSRSEKWDKGSGKAVGVEYPKVTSERHRKRKEIQVCGQRKWYCHHY</sequence>
<organism evidence="2 3">
    <name type="scientific">Aquila chrysaetos chrysaetos</name>
    <dbReference type="NCBI Taxonomy" id="223781"/>
    <lineage>
        <taxon>Eukaryota</taxon>
        <taxon>Metazoa</taxon>
        <taxon>Chordata</taxon>
        <taxon>Craniata</taxon>
        <taxon>Vertebrata</taxon>
        <taxon>Euteleostomi</taxon>
        <taxon>Archelosauria</taxon>
        <taxon>Archosauria</taxon>
        <taxon>Dinosauria</taxon>
        <taxon>Saurischia</taxon>
        <taxon>Theropoda</taxon>
        <taxon>Coelurosauria</taxon>
        <taxon>Aves</taxon>
        <taxon>Neognathae</taxon>
        <taxon>Neoaves</taxon>
        <taxon>Telluraves</taxon>
        <taxon>Accipitrimorphae</taxon>
        <taxon>Accipitriformes</taxon>
        <taxon>Accipitridae</taxon>
        <taxon>Accipitrinae</taxon>
        <taxon>Aquila</taxon>
    </lineage>
</organism>
<dbReference type="AlphaFoldDB" id="A0A663DJL2"/>
<keyword evidence="3" id="KW-1185">Reference proteome</keyword>
<dbReference type="GO" id="GO:0046599">
    <property type="term" value="P:regulation of centriole replication"/>
    <property type="evidence" value="ECO:0007669"/>
    <property type="project" value="TreeGrafter"/>
</dbReference>
<evidence type="ECO:0000256" key="1">
    <source>
        <dbReference type="SAM" id="MobiDB-lite"/>
    </source>
</evidence>
<feature type="compositionally biased region" description="Polar residues" evidence="1">
    <location>
        <begin position="393"/>
        <end position="420"/>
    </location>
</feature>
<feature type="compositionally biased region" description="Polar residues" evidence="1">
    <location>
        <begin position="211"/>
        <end position="220"/>
    </location>
</feature>
<accession>A0A663DJL2</accession>
<reference evidence="2" key="2">
    <citation type="submission" date="2025-08" db="UniProtKB">
        <authorList>
            <consortium name="Ensembl"/>
        </authorList>
    </citation>
    <scope>IDENTIFICATION</scope>
</reference>
<proteinExistence type="predicted"/>
<dbReference type="GO" id="GO:0005814">
    <property type="term" value="C:centriole"/>
    <property type="evidence" value="ECO:0007669"/>
    <property type="project" value="TreeGrafter"/>
</dbReference>
<reference evidence="2" key="1">
    <citation type="submission" date="2021-03" db="EMBL/GenBank/DDBJ databases">
        <authorList>
            <consortium name="Wellcome Sanger Institute Data Sharing"/>
        </authorList>
    </citation>
    <scope>NUCLEOTIDE SEQUENCE [LARGE SCALE GENOMIC DNA]</scope>
</reference>
<dbReference type="PANTHER" id="PTHR21553">
    <property type="entry name" value="ALMS1-RELATED"/>
    <property type="match status" value="1"/>
</dbReference>
<dbReference type="PANTHER" id="PTHR21553:SF22">
    <property type="entry name" value="CENTROSOME-ASSOCIATED PROTEIN ALMS1"/>
    <property type="match status" value="1"/>
</dbReference>
<reference evidence="2" key="3">
    <citation type="submission" date="2025-09" db="UniProtKB">
        <authorList>
            <consortium name="Ensembl"/>
        </authorList>
    </citation>
    <scope>IDENTIFICATION</scope>
</reference>
<dbReference type="GO" id="GO:0005813">
    <property type="term" value="C:centrosome"/>
    <property type="evidence" value="ECO:0007669"/>
    <property type="project" value="TreeGrafter"/>
</dbReference>
<feature type="compositionally biased region" description="Low complexity" evidence="1">
    <location>
        <begin position="421"/>
        <end position="435"/>
    </location>
</feature>